<feature type="transmembrane region" description="Helical" evidence="1">
    <location>
        <begin position="22"/>
        <end position="44"/>
    </location>
</feature>
<reference evidence="4" key="1">
    <citation type="submission" date="2017-04" db="EMBL/GenBank/DDBJ databases">
        <title>Function of individual gut microbiota members based on whole genome sequencing of pure cultures obtained from chicken caecum.</title>
        <authorList>
            <person name="Medvecky M."/>
            <person name="Cejkova D."/>
            <person name="Polansky O."/>
            <person name="Karasova D."/>
            <person name="Kubasova T."/>
            <person name="Cizek A."/>
            <person name="Rychlik I."/>
        </authorList>
    </citation>
    <scope>NUCLEOTIDE SEQUENCE [LARGE SCALE GENOMIC DNA]</scope>
    <source>
        <strain evidence="4">An70</strain>
    </source>
</reference>
<keyword evidence="1" id="KW-1133">Transmembrane helix</keyword>
<organism evidence="3 4">
    <name type="scientific">Enorma massiliensis</name>
    <dbReference type="NCBI Taxonomy" id="1472761"/>
    <lineage>
        <taxon>Bacteria</taxon>
        <taxon>Bacillati</taxon>
        <taxon>Actinomycetota</taxon>
        <taxon>Coriobacteriia</taxon>
        <taxon>Coriobacteriales</taxon>
        <taxon>Coriobacteriaceae</taxon>
        <taxon>Enorma</taxon>
    </lineage>
</organism>
<dbReference type="EMBL" id="NFHO01000014">
    <property type="protein sequence ID" value="OUN41397.1"/>
    <property type="molecule type" value="Genomic_DNA"/>
</dbReference>
<evidence type="ECO:0000313" key="3">
    <source>
        <dbReference type="EMBL" id="OUN41397.1"/>
    </source>
</evidence>
<keyword evidence="1" id="KW-0472">Membrane</keyword>
<sequence length="211" mass="23625">MLHSACKGFRISWELLVSALRAFGWFRVIPLCLVLLFGLISFGYTSAPSLLLRPFYPLEYQDYISKASAQYSVDPYLVAAVIECESNWNSDAESYRGAQGLMQLMPDTASDMVRLGLVDGSEYDPEDLSDAETNIMFGCAYLRYLIDYFNGSTDYAIAAYNAGLSNVEEWASAATALHNAITFPETQAYLIRVKNAHKRYQELYAGTFEGM</sequence>
<keyword evidence="4" id="KW-1185">Reference proteome</keyword>
<keyword evidence="1" id="KW-0812">Transmembrane</keyword>
<evidence type="ECO:0000313" key="4">
    <source>
        <dbReference type="Proteomes" id="UP000196560"/>
    </source>
</evidence>
<gene>
    <name evidence="3" type="ORF">B5G21_09700</name>
</gene>
<dbReference type="PANTHER" id="PTHR37423">
    <property type="entry name" value="SOLUBLE LYTIC MUREIN TRANSGLYCOSYLASE-RELATED"/>
    <property type="match status" value="1"/>
</dbReference>
<dbReference type="SUPFAM" id="SSF53955">
    <property type="entry name" value="Lysozyme-like"/>
    <property type="match status" value="1"/>
</dbReference>
<comment type="caution">
    <text evidence="3">The sequence shown here is derived from an EMBL/GenBank/DDBJ whole genome shotgun (WGS) entry which is preliminary data.</text>
</comment>
<feature type="domain" description="Transglycosylase SLT" evidence="2">
    <location>
        <begin position="62"/>
        <end position="177"/>
    </location>
</feature>
<accession>A0A1Y3U2T7</accession>
<evidence type="ECO:0000259" key="2">
    <source>
        <dbReference type="Pfam" id="PF01464"/>
    </source>
</evidence>
<dbReference type="CDD" id="cd16896">
    <property type="entry name" value="LT_Slt70-like"/>
    <property type="match status" value="1"/>
</dbReference>
<name>A0A1Y3U2T7_9ACTN</name>
<dbReference type="InterPro" id="IPR008258">
    <property type="entry name" value="Transglycosylase_SLT_dom_1"/>
</dbReference>
<dbReference type="Proteomes" id="UP000196560">
    <property type="component" value="Unassembled WGS sequence"/>
</dbReference>
<dbReference type="eggNOG" id="COG0741">
    <property type="taxonomic scope" value="Bacteria"/>
</dbReference>
<proteinExistence type="predicted"/>
<dbReference type="Gene3D" id="1.10.530.10">
    <property type="match status" value="1"/>
</dbReference>
<dbReference type="AlphaFoldDB" id="A0A1Y3U2T7"/>
<dbReference type="InterPro" id="IPR023346">
    <property type="entry name" value="Lysozyme-like_dom_sf"/>
</dbReference>
<dbReference type="Pfam" id="PF01464">
    <property type="entry name" value="SLT"/>
    <property type="match status" value="1"/>
</dbReference>
<evidence type="ECO:0000256" key="1">
    <source>
        <dbReference type="SAM" id="Phobius"/>
    </source>
</evidence>
<dbReference type="PANTHER" id="PTHR37423:SF2">
    <property type="entry name" value="MEMBRANE-BOUND LYTIC MUREIN TRANSGLYCOSYLASE C"/>
    <property type="match status" value="1"/>
</dbReference>
<dbReference type="STRING" id="1118060.GCA_000311845_01370"/>
<protein>
    <recommendedName>
        <fullName evidence="2">Transglycosylase SLT domain-containing protein</fullName>
    </recommendedName>
</protein>